<sequence>MSSVPAPLSHGANYSPCQAHIPAGRLGLKPPLPGSGRAGRSGGYRRRTLLAPSSKRRRHQARQADEPHHVGEDLQAVHQVAPGPDRLGFAHGAKIDEAAVHPAVGPGDLRAHDVLEELLAVIRPADEGGVAEQEGAEGHHPAAHQGHRRVEGRGHQRRARGPRAPHATHQHGERADGRRHERDDEDLHHRVEPLLDGPLAAGAAVGHRRGAIAGLVGVDAPGQAVAHGRHHRHARRAATGCLHREGLAEDEGKHRGQLTCVEEDDPQPAQQVQADLQGGQLLGHAANAADAPDDDEPGQHGDAHARDFTGNVELALHHHGHGVGLCEGGGGQGRDARHQRIEPGQGGGAQAVPEVVHGARRDVALLHRAVADAQHRLGELDDGGEEAVAPDPEHRARSPRDDGGGHARDVARADGGRQGGHEGLEGRQRAAGPFLLGGNQRASGFREASHLDEAVAQGEEEPRAEEERQGPGPPDEVTGPQDGEANGLGEHVGANLAPRVWNTRAHSRGTQTPDRKRG</sequence>
<accession>Q099W8</accession>
<protein>
    <submittedName>
        <fullName evidence="2">Uncharacterized protein</fullName>
    </submittedName>
</protein>
<dbReference type="Proteomes" id="UP000032702">
    <property type="component" value="Unassembled WGS sequence"/>
</dbReference>
<evidence type="ECO:0000313" key="2">
    <source>
        <dbReference type="EMBL" id="EAU68506.1"/>
    </source>
</evidence>
<evidence type="ECO:0000256" key="1">
    <source>
        <dbReference type="SAM" id="MobiDB-lite"/>
    </source>
</evidence>
<dbReference type="EMBL" id="AAMD01000016">
    <property type="protein sequence ID" value="EAU68506.1"/>
    <property type="molecule type" value="Genomic_DNA"/>
</dbReference>
<name>Q099W8_STIAD</name>
<dbReference type="AlphaFoldDB" id="Q099W8"/>
<reference evidence="2 3" key="1">
    <citation type="submission" date="2006-04" db="EMBL/GenBank/DDBJ databases">
        <authorList>
            <person name="Nierman W.C."/>
        </authorList>
    </citation>
    <scope>NUCLEOTIDE SEQUENCE [LARGE SCALE GENOMIC DNA]</scope>
    <source>
        <strain evidence="2 3">DW4/3-1</strain>
    </source>
</reference>
<feature type="compositionally biased region" description="Basic and acidic residues" evidence="1">
    <location>
        <begin position="170"/>
        <end position="185"/>
    </location>
</feature>
<evidence type="ECO:0000313" key="3">
    <source>
        <dbReference type="Proteomes" id="UP000032702"/>
    </source>
</evidence>
<gene>
    <name evidence="2" type="ORF">STIAU_7369</name>
</gene>
<feature type="compositionally biased region" description="Basic and acidic residues" evidence="1">
    <location>
        <begin position="62"/>
        <end position="72"/>
    </location>
</feature>
<proteinExistence type="predicted"/>
<feature type="compositionally biased region" description="Basic residues" evidence="1">
    <location>
        <begin position="43"/>
        <end position="61"/>
    </location>
</feature>
<organism evidence="2 3">
    <name type="scientific">Stigmatella aurantiaca (strain DW4/3-1)</name>
    <dbReference type="NCBI Taxonomy" id="378806"/>
    <lineage>
        <taxon>Bacteria</taxon>
        <taxon>Pseudomonadati</taxon>
        <taxon>Myxococcota</taxon>
        <taxon>Myxococcia</taxon>
        <taxon>Myxococcales</taxon>
        <taxon>Cystobacterineae</taxon>
        <taxon>Archangiaceae</taxon>
        <taxon>Stigmatella</taxon>
    </lineage>
</organism>
<feature type="region of interest" description="Disordered" evidence="1">
    <location>
        <begin position="376"/>
        <end position="518"/>
    </location>
</feature>
<feature type="region of interest" description="Disordered" evidence="1">
    <location>
        <begin position="130"/>
        <end position="185"/>
    </location>
</feature>
<feature type="region of interest" description="Disordered" evidence="1">
    <location>
        <begin position="326"/>
        <end position="353"/>
    </location>
</feature>
<feature type="compositionally biased region" description="Basic residues" evidence="1">
    <location>
        <begin position="155"/>
        <end position="169"/>
    </location>
</feature>
<feature type="region of interest" description="Disordered" evidence="1">
    <location>
        <begin position="1"/>
        <end position="73"/>
    </location>
</feature>
<comment type="caution">
    <text evidence="2">The sequence shown here is derived from an EMBL/GenBank/DDBJ whole genome shotgun (WGS) entry which is preliminary data.</text>
</comment>
<feature type="compositionally biased region" description="Basic and acidic residues" evidence="1">
    <location>
        <begin position="391"/>
        <end position="428"/>
    </location>
</feature>